<keyword evidence="1" id="KW-1133">Transmembrane helix</keyword>
<keyword evidence="1" id="KW-0472">Membrane</keyword>
<feature type="transmembrane region" description="Helical" evidence="1">
    <location>
        <begin position="70"/>
        <end position="91"/>
    </location>
</feature>
<dbReference type="OrthoDB" id="583174at2"/>
<proteinExistence type="predicted"/>
<dbReference type="EMBL" id="CP041730">
    <property type="protein sequence ID" value="QDQ27035.1"/>
    <property type="molecule type" value="Genomic_DNA"/>
</dbReference>
<dbReference type="KEGG" id="cari:FNU76_12055"/>
<feature type="transmembrane region" description="Helical" evidence="1">
    <location>
        <begin position="41"/>
        <end position="58"/>
    </location>
</feature>
<dbReference type="InterPro" id="IPR046559">
    <property type="entry name" value="DUF6713"/>
</dbReference>
<dbReference type="Proteomes" id="UP000317550">
    <property type="component" value="Chromosome"/>
</dbReference>
<protein>
    <submittedName>
        <fullName evidence="2">Uncharacterized protein</fullName>
    </submittedName>
</protein>
<keyword evidence="1" id="KW-0812">Transmembrane</keyword>
<reference evidence="3" key="1">
    <citation type="submission" date="2019-07" db="EMBL/GenBank/DDBJ databases">
        <title>Chitinimonas sp. nov., isolated from Ny-Alesund, arctica soil.</title>
        <authorList>
            <person name="Xu Q."/>
            <person name="Peng F."/>
        </authorList>
    </citation>
    <scope>NUCLEOTIDE SEQUENCE [LARGE SCALE GENOMIC DNA]</scope>
    <source>
        <strain evidence="3">R3-44</strain>
    </source>
</reference>
<dbReference type="AlphaFoldDB" id="A0A516SFT9"/>
<evidence type="ECO:0000313" key="2">
    <source>
        <dbReference type="EMBL" id="QDQ27035.1"/>
    </source>
</evidence>
<dbReference type="Pfam" id="PF20460">
    <property type="entry name" value="DUF6713"/>
    <property type="match status" value="1"/>
</dbReference>
<gene>
    <name evidence="2" type="ORF">FNU76_12055</name>
</gene>
<organism evidence="2 3">
    <name type="scientific">Chitinimonas arctica</name>
    <dbReference type="NCBI Taxonomy" id="2594795"/>
    <lineage>
        <taxon>Bacteria</taxon>
        <taxon>Pseudomonadati</taxon>
        <taxon>Pseudomonadota</taxon>
        <taxon>Betaproteobacteria</taxon>
        <taxon>Neisseriales</taxon>
        <taxon>Chitinibacteraceae</taxon>
        <taxon>Chitinimonas</taxon>
    </lineage>
</organism>
<sequence length="132" mass="14899">MSLQSRLRWLFLANATVLVTHQIDAAYWHEWELFFIPGGNQVNLLLNIPIIALVMYSHNRVIADIRTGIAYYKLLAALGFLTVGIHSFFFLRGSESFIQPMSVALLVATFVLSTWQLFALRGLEKSTVLAAQ</sequence>
<name>A0A516SFT9_9NEIS</name>
<feature type="transmembrane region" description="Helical" evidence="1">
    <location>
        <begin position="97"/>
        <end position="118"/>
    </location>
</feature>
<dbReference type="RefSeq" id="WP_144278428.1">
    <property type="nucleotide sequence ID" value="NZ_CP041730.1"/>
</dbReference>
<accession>A0A516SFT9</accession>
<keyword evidence="3" id="KW-1185">Reference proteome</keyword>
<evidence type="ECO:0000256" key="1">
    <source>
        <dbReference type="SAM" id="Phobius"/>
    </source>
</evidence>
<evidence type="ECO:0000313" key="3">
    <source>
        <dbReference type="Proteomes" id="UP000317550"/>
    </source>
</evidence>